<protein>
    <submittedName>
        <fullName evidence="1">TIGR02281 family clan AA aspartic protease</fullName>
    </submittedName>
</protein>
<name>A0A2A4YS78_9PROT</name>
<accession>A0A2A4YS78</accession>
<dbReference type="SUPFAM" id="SSF50630">
    <property type="entry name" value="Acid proteases"/>
    <property type="match status" value="1"/>
</dbReference>
<organism evidence="1">
    <name type="scientific">OCS116 cluster bacterium</name>
    <dbReference type="NCBI Taxonomy" id="2030921"/>
    <lineage>
        <taxon>Bacteria</taxon>
        <taxon>Pseudomonadati</taxon>
        <taxon>Pseudomonadota</taxon>
        <taxon>Alphaproteobacteria</taxon>
        <taxon>OCS116 cluster</taxon>
    </lineage>
</organism>
<dbReference type="GO" id="GO:0006508">
    <property type="term" value="P:proteolysis"/>
    <property type="evidence" value="ECO:0007669"/>
    <property type="project" value="UniProtKB-KW"/>
</dbReference>
<reference evidence="1" key="2">
    <citation type="journal article" date="2018" name="ISME J.">
        <title>A dynamic microbial community with high functional redundancy inhabits the cold, oxic subseafloor aquifer.</title>
        <authorList>
            <person name="Tully B.J."/>
            <person name="Wheat C.G."/>
            <person name="Glazer B.T."/>
            <person name="Huber J.A."/>
        </authorList>
    </citation>
    <scope>NUCLEOTIDE SEQUENCE</scope>
    <source>
        <strain evidence="1">NORP83</strain>
    </source>
</reference>
<dbReference type="EMBL" id="NVUS01000028">
    <property type="protein sequence ID" value="PCI97581.1"/>
    <property type="molecule type" value="Genomic_DNA"/>
</dbReference>
<dbReference type="InterPro" id="IPR011969">
    <property type="entry name" value="Clan_AA_Asp_peptidase_C"/>
</dbReference>
<dbReference type="Pfam" id="PF13975">
    <property type="entry name" value="gag-asp_proteas"/>
    <property type="match status" value="1"/>
</dbReference>
<dbReference type="NCBIfam" id="TIGR02281">
    <property type="entry name" value="clan_AA_DTGA"/>
    <property type="match status" value="1"/>
</dbReference>
<dbReference type="CDD" id="cd05483">
    <property type="entry name" value="retropepsin_like_bacteria"/>
    <property type="match status" value="1"/>
</dbReference>
<dbReference type="AlphaFoldDB" id="A0A2A4YS78"/>
<comment type="caution">
    <text evidence="1">The sequence shown here is derived from an EMBL/GenBank/DDBJ whole genome shotgun (WGS) entry which is preliminary data.</text>
</comment>
<reference key="1">
    <citation type="submission" date="2017-08" db="EMBL/GenBank/DDBJ databases">
        <title>A dynamic microbial community with high functional redundancy inhabits the cold, oxic subseafloor aquifer.</title>
        <authorList>
            <person name="Tully B.J."/>
            <person name="Wheat C.G."/>
            <person name="Glazer B.T."/>
            <person name="Huber J.A."/>
        </authorList>
    </citation>
    <scope>NUCLEOTIDE SEQUENCE [LARGE SCALE GENOMIC DNA]</scope>
</reference>
<dbReference type="GO" id="GO:0008233">
    <property type="term" value="F:peptidase activity"/>
    <property type="evidence" value="ECO:0007669"/>
    <property type="project" value="UniProtKB-KW"/>
</dbReference>
<sequence length="181" mass="19817">MLIKKVYMRNIIIISILFVGGALFWADPELRTKAVNMFQQLSDKTTERQILASADAKANPTVTLTSNSAGHFTARGMINGSHVDFLVDTGATIVFIGREEARHVGINLNKLSYDHTALTAAGKTKFARVFLDEVSIGNIKVRNVEAAVAESGEVVNNLLGMTFLSRIKGFEFTGGRLIMRN</sequence>
<keyword evidence="1" id="KW-0378">Hydrolase</keyword>
<gene>
    <name evidence="1" type="ORF">COB13_15285</name>
</gene>
<dbReference type="InterPro" id="IPR034122">
    <property type="entry name" value="Retropepsin-like_bacterial"/>
</dbReference>
<keyword evidence="1" id="KW-0645">Protease</keyword>
<dbReference type="InterPro" id="IPR021109">
    <property type="entry name" value="Peptidase_aspartic_dom_sf"/>
</dbReference>
<evidence type="ECO:0000313" key="1">
    <source>
        <dbReference type="EMBL" id="PCI97581.1"/>
    </source>
</evidence>
<dbReference type="Gene3D" id="2.40.70.10">
    <property type="entry name" value="Acid Proteases"/>
    <property type="match status" value="1"/>
</dbReference>
<proteinExistence type="predicted"/>